<evidence type="ECO:0000256" key="3">
    <source>
        <dbReference type="ARBA" id="ARBA00022676"/>
    </source>
</evidence>
<dbReference type="SUPFAM" id="SSF141523">
    <property type="entry name" value="L,D-transpeptidase catalytic domain-like"/>
    <property type="match status" value="1"/>
</dbReference>
<evidence type="ECO:0000313" key="11">
    <source>
        <dbReference type="EMBL" id="UXD87846.1"/>
    </source>
</evidence>
<keyword evidence="6 9" id="KW-0133">Cell shape</keyword>
<comment type="pathway">
    <text evidence="1 9">Cell wall biogenesis; peptidoglycan biosynthesis.</text>
</comment>
<protein>
    <submittedName>
        <fullName evidence="11">L,D-transpeptidase</fullName>
    </submittedName>
</protein>
<dbReference type="Proteomes" id="UP001065322">
    <property type="component" value="Chromosome"/>
</dbReference>
<evidence type="ECO:0000256" key="4">
    <source>
        <dbReference type="ARBA" id="ARBA00022679"/>
    </source>
</evidence>
<proteinExistence type="inferred from homology"/>
<keyword evidence="7 9" id="KW-0573">Peptidoglycan synthesis</keyword>
<evidence type="ECO:0000259" key="10">
    <source>
        <dbReference type="PROSITE" id="PS52029"/>
    </source>
</evidence>
<dbReference type="PANTHER" id="PTHR30582:SF24">
    <property type="entry name" value="L,D-TRANSPEPTIDASE ERFK_SRFK-RELATED"/>
    <property type="match status" value="1"/>
</dbReference>
<sequence>MAPTAAQSALPQTLIEVSIADQVLRVSSAGICHLYPVSTALNGAGEQENSGCTPRGWHRVRAAIGAGLPLNTVFVGRRPTGEMYSPELALQQPQRDWILTRILWLQGLEVGVNRMGNVDSMRRYIYIHGTPDSEPMGQPLSHGCIRMRNSDIAELFELVSAGTPVWIQPHSFSRIPCRNL</sequence>
<feature type="domain" description="L,D-TPase catalytic" evidence="10">
    <location>
        <begin position="13"/>
        <end position="168"/>
    </location>
</feature>
<evidence type="ECO:0000256" key="1">
    <source>
        <dbReference type="ARBA" id="ARBA00004752"/>
    </source>
</evidence>
<name>A0ABY6A9Z2_9GAMM</name>
<keyword evidence="12" id="KW-1185">Reference proteome</keyword>
<dbReference type="Pfam" id="PF03734">
    <property type="entry name" value="YkuD"/>
    <property type="match status" value="1"/>
</dbReference>
<dbReference type="InterPro" id="IPR005490">
    <property type="entry name" value="LD_TPept_cat_dom"/>
</dbReference>
<feature type="active site" description="Nucleophile" evidence="9">
    <location>
        <position position="144"/>
    </location>
</feature>
<dbReference type="PROSITE" id="PS52029">
    <property type="entry name" value="LD_TPASE"/>
    <property type="match status" value="1"/>
</dbReference>
<accession>A0ABY6A9Z2</accession>
<evidence type="ECO:0000256" key="9">
    <source>
        <dbReference type="PROSITE-ProRule" id="PRU01373"/>
    </source>
</evidence>
<dbReference type="CDD" id="cd16913">
    <property type="entry name" value="YkuD_like"/>
    <property type="match status" value="1"/>
</dbReference>
<evidence type="ECO:0000256" key="2">
    <source>
        <dbReference type="ARBA" id="ARBA00005992"/>
    </source>
</evidence>
<dbReference type="InterPro" id="IPR038063">
    <property type="entry name" value="Transpep_catalytic_dom"/>
</dbReference>
<keyword evidence="4" id="KW-0808">Transferase</keyword>
<comment type="similarity">
    <text evidence="2">Belongs to the YkuD family.</text>
</comment>
<dbReference type="PANTHER" id="PTHR30582">
    <property type="entry name" value="L,D-TRANSPEPTIDASE"/>
    <property type="match status" value="1"/>
</dbReference>
<dbReference type="RefSeq" id="WP_260996622.1">
    <property type="nucleotide sequence ID" value="NZ_CP054475.1"/>
</dbReference>
<evidence type="ECO:0000256" key="5">
    <source>
        <dbReference type="ARBA" id="ARBA00022801"/>
    </source>
</evidence>
<evidence type="ECO:0000256" key="7">
    <source>
        <dbReference type="ARBA" id="ARBA00022984"/>
    </source>
</evidence>
<evidence type="ECO:0000313" key="12">
    <source>
        <dbReference type="Proteomes" id="UP001065322"/>
    </source>
</evidence>
<keyword evidence="5" id="KW-0378">Hydrolase</keyword>
<reference evidence="12" key="1">
    <citation type="submission" date="2020-06" db="EMBL/GenBank/DDBJ databases">
        <title>Thalassolituus marinus alknpb1M-1, a hydrocarbon-degrading bacterium isolated from the deep-sea overlying water using an in-situ strategy from the South China Sea basin.</title>
        <authorList>
            <person name="Dong C."/>
            <person name="Chen Y."/>
            <person name="Shao Z."/>
        </authorList>
    </citation>
    <scope>NUCLEOTIDE SEQUENCE [LARGE SCALE GENOMIC DNA]</scope>
    <source>
        <strain evidence="12">alknpb1M-1</strain>
    </source>
</reference>
<keyword evidence="8 9" id="KW-0961">Cell wall biogenesis/degradation</keyword>
<dbReference type="Gene3D" id="2.40.440.10">
    <property type="entry name" value="L,D-transpeptidase catalytic domain-like"/>
    <property type="match status" value="1"/>
</dbReference>
<evidence type="ECO:0000256" key="6">
    <source>
        <dbReference type="ARBA" id="ARBA00022960"/>
    </source>
</evidence>
<keyword evidence="3" id="KW-0328">Glycosyltransferase</keyword>
<feature type="active site" description="Proton donor/acceptor" evidence="9">
    <location>
        <position position="128"/>
    </location>
</feature>
<evidence type="ECO:0000256" key="8">
    <source>
        <dbReference type="ARBA" id="ARBA00023316"/>
    </source>
</evidence>
<dbReference type="InterPro" id="IPR050979">
    <property type="entry name" value="LD-transpeptidase"/>
</dbReference>
<organism evidence="11 12">
    <name type="scientific">Thalassolituus hydrocarboniclasticus</name>
    <dbReference type="NCBI Taxonomy" id="2742796"/>
    <lineage>
        <taxon>Bacteria</taxon>
        <taxon>Pseudomonadati</taxon>
        <taxon>Pseudomonadota</taxon>
        <taxon>Gammaproteobacteria</taxon>
        <taxon>Oceanospirillales</taxon>
        <taxon>Oceanospirillaceae</taxon>
        <taxon>Thalassolituus</taxon>
    </lineage>
</organism>
<dbReference type="EMBL" id="CP054475">
    <property type="protein sequence ID" value="UXD87846.1"/>
    <property type="molecule type" value="Genomic_DNA"/>
</dbReference>
<gene>
    <name evidence="11" type="ORF">HUF19_10530</name>
</gene>